<dbReference type="EMBL" id="JAMZMM010000160">
    <property type="protein sequence ID" value="MCP2730005.1"/>
    <property type="molecule type" value="Genomic_DNA"/>
</dbReference>
<evidence type="ECO:0000256" key="1">
    <source>
        <dbReference type="SAM" id="Phobius"/>
    </source>
</evidence>
<keyword evidence="1" id="KW-0472">Membrane</keyword>
<dbReference type="Pfam" id="PF11832">
    <property type="entry name" value="DUF3352"/>
    <property type="match status" value="1"/>
</dbReference>
<name>A0AAE3KMZ6_9CYAN</name>
<gene>
    <name evidence="2" type="ORF">NJ959_16350</name>
</gene>
<dbReference type="InterPro" id="IPR021787">
    <property type="entry name" value="DUF3352"/>
</dbReference>
<feature type="transmembrane region" description="Helical" evidence="1">
    <location>
        <begin position="12"/>
        <end position="32"/>
    </location>
</feature>
<dbReference type="AlphaFoldDB" id="A0AAE3KMZ6"/>
<keyword evidence="3" id="KW-1185">Reference proteome</keyword>
<keyword evidence="1" id="KW-0812">Transmembrane</keyword>
<dbReference type="RefSeq" id="WP_254012775.1">
    <property type="nucleotide sequence ID" value="NZ_JAMZMM010000160.1"/>
</dbReference>
<evidence type="ECO:0000313" key="2">
    <source>
        <dbReference type="EMBL" id="MCP2730005.1"/>
    </source>
</evidence>
<protein>
    <submittedName>
        <fullName evidence="2">DUF3352 domain-containing protein</fullName>
    </submittedName>
</protein>
<accession>A0AAE3KMZ6</accession>
<reference evidence="2" key="1">
    <citation type="submission" date="2022-06" db="EMBL/GenBank/DDBJ databases">
        <title>New cyanobacteria of genus Symplocastrum in benthos of Lake Baikal.</title>
        <authorList>
            <person name="Sorokovikova E."/>
            <person name="Tikhonova I."/>
            <person name="Krasnopeev A."/>
            <person name="Evseev P."/>
            <person name="Gladkikh A."/>
            <person name="Belykh O."/>
        </authorList>
    </citation>
    <scope>NUCLEOTIDE SEQUENCE</scope>
    <source>
        <strain evidence="2">BBK-W-15</strain>
    </source>
</reference>
<comment type="caution">
    <text evidence="2">The sequence shown here is derived from an EMBL/GenBank/DDBJ whole genome shotgun (WGS) entry which is preliminary data.</text>
</comment>
<keyword evidence="1" id="KW-1133">Transmembrane helix</keyword>
<sequence length="83" mass="8876">MFETKSKSNFIVPAIAGITLVTVSGVAAYFYFTHPSGETLSSIGAAKVIPDEAVLVSYISTDPKSWANLHSRIQCVGQRNTGK</sequence>
<evidence type="ECO:0000313" key="3">
    <source>
        <dbReference type="Proteomes" id="UP001204953"/>
    </source>
</evidence>
<organism evidence="2 3">
    <name type="scientific">Limnofasciculus baicalensis BBK-W-15</name>
    <dbReference type="NCBI Taxonomy" id="2699891"/>
    <lineage>
        <taxon>Bacteria</taxon>
        <taxon>Bacillati</taxon>
        <taxon>Cyanobacteriota</taxon>
        <taxon>Cyanophyceae</taxon>
        <taxon>Coleofasciculales</taxon>
        <taxon>Coleofasciculaceae</taxon>
        <taxon>Limnofasciculus</taxon>
        <taxon>Limnofasciculus baicalensis</taxon>
    </lineage>
</organism>
<proteinExistence type="predicted"/>
<dbReference type="Proteomes" id="UP001204953">
    <property type="component" value="Unassembled WGS sequence"/>
</dbReference>